<evidence type="ECO:0000313" key="2">
    <source>
        <dbReference type="EMBL" id="NYG54629.1"/>
    </source>
</evidence>
<dbReference type="InterPro" id="IPR053188">
    <property type="entry name" value="FkbM_Methyltransferase"/>
</dbReference>
<gene>
    <name evidence="2" type="ORF">BJ989_000933</name>
</gene>
<dbReference type="InterPro" id="IPR006342">
    <property type="entry name" value="FkbM_mtfrase"/>
</dbReference>
<keyword evidence="3" id="KW-1185">Reference proteome</keyword>
<dbReference type="PANTHER" id="PTHR36973">
    <property type="entry name" value="SLL1456 PROTEIN-RELATED"/>
    <property type="match status" value="1"/>
</dbReference>
<evidence type="ECO:0000259" key="1">
    <source>
        <dbReference type="Pfam" id="PF05050"/>
    </source>
</evidence>
<dbReference type="NCBIfam" id="TIGR01444">
    <property type="entry name" value="fkbM_fam"/>
    <property type="match status" value="1"/>
</dbReference>
<keyword evidence="2" id="KW-0808">Transferase</keyword>
<sequence>MSGAGADPLVQQRERCEQTRDAHLRWLVDALGVDLVLDVGANRGQFAQALRAGGYAGRLVSFEPAAGPRGLLEEAAAGDAHWEVRGCALGDADGEAVLHAVDAQSELGSLRAASDFGRAWKDVMAQTRDETVEVRRLDGLWPDLARGAARVLLKLDTQGFDLAAFRGAGDLVESGGPVAAVLTEVACLPIYDGVPTLPEHLAELERSGWALAGLYPVSFDRPTLRVIELDAVLVREPAAGGGTHPEG</sequence>
<dbReference type="Proteomes" id="UP000544110">
    <property type="component" value="Unassembled WGS sequence"/>
</dbReference>
<keyword evidence="2" id="KW-0489">Methyltransferase</keyword>
<dbReference type="EMBL" id="JACCAC010000001">
    <property type="protein sequence ID" value="NYG54629.1"/>
    <property type="molecule type" value="Genomic_DNA"/>
</dbReference>
<dbReference type="PANTHER" id="PTHR36973:SF4">
    <property type="entry name" value="NODULATION PROTEIN"/>
    <property type="match status" value="1"/>
</dbReference>
<proteinExistence type="predicted"/>
<dbReference type="Pfam" id="PF05050">
    <property type="entry name" value="Methyltransf_21"/>
    <property type="match status" value="1"/>
</dbReference>
<accession>A0A7Y9URN2</accession>
<evidence type="ECO:0000313" key="3">
    <source>
        <dbReference type="Proteomes" id="UP000544110"/>
    </source>
</evidence>
<dbReference type="Gene3D" id="3.40.50.150">
    <property type="entry name" value="Vaccinia Virus protein VP39"/>
    <property type="match status" value="1"/>
</dbReference>
<dbReference type="GO" id="GO:0032259">
    <property type="term" value="P:methylation"/>
    <property type="evidence" value="ECO:0007669"/>
    <property type="project" value="UniProtKB-KW"/>
</dbReference>
<name>A0A7Y9URN2_9ACTN</name>
<dbReference type="InterPro" id="IPR029063">
    <property type="entry name" value="SAM-dependent_MTases_sf"/>
</dbReference>
<dbReference type="RefSeq" id="WP_179517214.1">
    <property type="nucleotide sequence ID" value="NZ_JACCAC010000001.1"/>
</dbReference>
<dbReference type="GO" id="GO:0008171">
    <property type="term" value="F:O-methyltransferase activity"/>
    <property type="evidence" value="ECO:0007669"/>
    <property type="project" value="TreeGrafter"/>
</dbReference>
<dbReference type="AlphaFoldDB" id="A0A7Y9URN2"/>
<dbReference type="SUPFAM" id="SSF53335">
    <property type="entry name" value="S-adenosyl-L-methionine-dependent methyltransferases"/>
    <property type="match status" value="1"/>
</dbReference>
<reference evidence="2 3" key="1">
    <citation type="submission" date="2020-07" db="EMBL/GenBank/DDBJ databases">
        <title>Sequencing the genomes of 1000 actinobacteria strains.</title>
        <authorList>
            <person name="Klenk H.-P."/>
        </authorList>
    </citation>
    <scope>NUCLEOTIDE SEQUENCE [LARGE SCALE GENOMIC DNA]</scope>
    <source>
        <strain evidence="2 3">DSM 24552</strain>
    </source>
</reference>
<organism evidence="2 3">
    <name type="scientific">Nocardioides perillae</name>
    <dbReference type="NCBI Taxonomy" id="1119534"/>
    <lineage>
        <taxon>Bacteria</taxon>
        <taxon>Bacillati</taxon>
        <taxon>Actinomycetota</taxon>
        <taxon>Actinomycetes</taxon>
        <taxon>Propionibacteriales</taxon>
        <taxon>Nocardioidaceae</taxon>
        <taxon>Nocardioides</taxon>
    </lineage>
</organism>
<comment type="caution">
    <text evidence="2">The sequence shown here is derived from an EMBL/GenBank/DDBJ whole genome shotgun (WGS) entry which is preliminary data.</text>
</comment>
<feature type="domain" description="Methyltransferase FkbM" evidence="1">
    <location>
        <begin position="38"/>
        <end position="205"/>
    </location>
</feature>
<protein>
    <submittedName>
        <fullName evidence="2">FkbM family methyltransferase</fullName>
    </submittedName>
</protein>